<accession>M7N2F3</accession>
<dbReference type="InterPro" id="IPR028994">
    <property type="entry name" value="Integrin_alpha_N"/>
</dbReference>
<dbReference type="PANTHER" id="PTHR44103:SF1">
    <property type="entry name" value="PROPROTEIN CONVERTASE P"/>
    <property type="match status" value="1"/>
</dbReference>
<keyword evidence="4" id="KW-0378">Hydrolase</keyword>
<dbReference type="InterPro" id="IPR035986">
    <property type="entry name" value="PKD_dom_sf"/>
</dbReference>
<evidence type="ECO:0000256" key="2">
    <source>
        <dbReference type="SAM" id="SignalP"/>
    </source>
</evidence>
<evidence type="ECO:0000313" key="5">
    <source>
        <dbReference type="Proteomes" id="UP000011910"/>
    </source>
</evidence>
<dbReference type="EC" id="3.4.24.3" evidence="4"/>
<feature type="domain" description="PKD" evidence="3">
    <location>
        <begin position="725"/>
        <end position="811"/>
    </location>
</feature>
<dbReference type="PROSITE" id="PS50093">
    <property type="entry name" value="PKD"/>
    <property type="match status" value="1"/>
</dbReference>
<dbReference type="SUPFAM" id="SSF69318">
    <property type="entry name" value="Integrin alpha N-terminal domain"/>
    <property type="match status" value="2"/>
</dbReference>
<dbReference type="Pfam" id="PF01833">
    <property type="entry name" value="TIG"/>
    <property type="match status" value="1"/>
</dbReference>
<dbReference type="InterPro" id="IPR022409">
    <property type="entry name" value="PKD/Chitinase_dom"/>
</dbReference>
<dbReference type="PANTHER" id="PTHR44103">
    <property type="entry name" value="PROPROTEIN CONVERTASE P"/>
    <property type="match status" value="1"/>
</dbReference>
<dbReference type="SUPFAM" id="SSF81296">
    <property type="entry name" value="E set domains"/>
    <property type="match status" value="1"/>
</dbReference>
<dbReference type="CDD" id="cd00146">
    <property type="entry name" value="PKD"/>
    <property type="match status" value="1"/>
</dbReference>
<keyword evidence="1 2" id="KW-0732">Signal</keyword>
<dbReference type="eggNOG" id="COG3291">
    <property type="taxonomic scope" value="Bacteria"/>
</dbReference>
<dbReference type="Gene3D" id="2.130.10.130">
    <property type="entry name" value="Integrin alpha, N-terminal"/>
    <property type="match status" value="2"/>
</dbReference>
<dbReference type="SUPFAM" id="SSF49299">
    <property type="entry name" value="PKD domain"/>
    <property type="match status" value="2"/>
</dbReference>
<protein>
    <submittedName>
        <fullName evidence="4">Microbial collagenase</fullName>
        <ecNumber evidence="4">3.4.24.3</ecNumber>
    </submittedName>
</protein>
<dbReference type="CDD" id="cd00102">
    <property type="entry name" value="IPT"/>
    <property type="match status" value="1"/>
</dbReference>
<reference evidence="4 5" key="1">
    <citation type="journal article" date="2013" name="Genome Announc.">
        <title>Draft Genome Sequence of Cesiribacter andamanensis Strain AMV16T, Isolated from a Soil Sample from a Mud Volcano in the Andaman Islands, India.</title>
        <authorList>
            <person name="Shivaji S."/>
            <person name="Ara S."/>
            <person name="Begum Z."/>
            <person name="Srinivas T.N."/>
            <person name="Singh A."/>
            <person name="Kumar Pinnaka A."/>
        </authorList>
    </citation>
    <scope>NUCLEOTIDE SEQUENCE [LARGE SCALE GENOMIC DNA]</scope>
    <source>
        <strain evidence="4 5">AMV16</strain>
    </source>
</reference>
<dbReference type="InterPro" id="IPR014756">
    <property type="entry name" value="Ig_E-set"/>
</dbReference>
<evidence type="ECO:0000259" key="3">
    <source>
        <dbReference type="PROSITE" id="PS50093"/>
    </source>
</evidence>
<dbReference type="Pfam" id="PF13585">
    <property type="entry name" value="CHU_C"/>
    <property type="match status" value="1"/>
</dbReference>
<keyword evidence="5" id="KW-1185">Reference proteome</keyword>
<dbReference type="STRING" id="1279009.ADICEAN_01990"/>
<dbReference type="RefSeq" id="WP_009195386.1">
    <property type="nucleotide sequence ID" value="NZ_AODQ01000043.1"/>
</dbReference>
<dbReference type="Gene3D" id="2.60.40.10">
    <property type="entry name" value="Immunoglobulins"/>
    <property type="match status" value="5"/>
</dbReference>
<dbReference type="Pfam" id="PF13517">
    <property type="entry name" value="FG-GAP_3"/>
    <property type="match status" value="3"/>
</dbReference>
<dbReference type="InterPro" id="IPR013783">
    <property type="entry name" value="Ig-like_fold"/>
</dbReference>
<evidence type="ECO:0000313" key="4">
    <source>
        <dbReference type="EMBL" id="EMR02843.1"/>
    </source>
</evidence>
<comment type="caution">
    <text evidence="4">The sequence shown here is derived from an EMBL/GenBank/DDBJ whole genome shotgun (WGS) entry which is preliminary data.</text>
</comment>
<name>M7N2F3_9BACT</name>
<feature type="chain" id="PRO_5004081797" evidence="2">
    <location>
        <begin position="21"/>
        <end position="1043"/>
    </location>
</feature>
<dbReference type="InterPro" id="IPR013517">
    <property type="entry name" value="FG-GAP"/>
</dbReference>
<evidence type="ECO:0000256" key="1">
    <source>
        <dbReference type="ARBA" id="ARBA00022729"/>
    </source>
</evidence>
<dbReference type="Pfam" id="PF18911">
    <property type="entry name" value="PKD_4"/>
    <property type="match status" value="1"/>
</dbReference>
<dbReference type="InterPro" id="IPR000601">
    <property type="entry name" value="PKD_dom"/>
</dbReference>
<organism evidence="4 5">
    <name type="scientific">Cesiribacter andamanensis AMV16</name>
    <dbReference type="NCBI Taxonomy" id="1279009"/>
    <lineage>
        <taxon>Bacteria</taxon>
        <taxon>Pseudomonadati</taxon>
        <taxon>Bacteroidota</taxon>
        <taxon>Cytophagia</taxon>
        <taxon>Cytophagales</taxon>
        <taxon>Cesiribacteraceae</taxon>
        <taxon>Cesiribacter</taxon>
    </lineage>
</organism>
<dbReference type="SMART" id="SM00089">
    <property type="entry name" value="PKD"/>
    <property type="match status" value="3"/>
</dbReference>
<dbReference type="AlphaFoldDB" id="M7N2F3"/>
<dbReference type="EMBL" id="AODQ01000043">
    <property type="protein sequence ID" value="EMR02843.1"/>
    <property type="molecule type" value="Genomic_DNA"/>
</dbReference>
<dbReference type="OrthoDB" id="1490014at2"/>
<dbReference type="GO" id="GO:0004222">
    <property type="term" value="F:metalloendopeptidase activity"/>
    <property type="evidence" value="ECO:0007669"/>
    <property type="project" value="UniProtKB-EC"/>
</dbReference>
<sequence length="1043" mass="106607">MKKLLFFSISLLLPASQLLAQRPVVSGISPRTATPTEVITLSGSNLPTGSNAHVQFGAARGTVVESSSSQLKVSVPAGASLEGVTVTNLASGLAGKSAQPFLLAFGGSSFDPTKFTTDAPFAGNTGMFDLCACDLNADGLVDVVSSHENSLQLSAFQNTSTLSVASFVKTNLTLNAYSRNVICGDMDGDGRPDLLVSGSGINGNRAYVLRNTSPAGGAISFGPALALPLSIGGAAMLAMQDLNADGRPEVLITSRSGNIITIFKNSSTAGNLLFDVDTPLELTISGFSSTHGLVVQDLDGDGLADIAVSPFQGSGVSLLRNTSTGSGISFTAGQSLSTEAGLINLIAADLNGDGKQDLAATNTYNDLIYTWPNTSSSGNLQFGASSSIKAGTQPWGLASGDLNGDGRPELVVSHNSASRSLFIISNTSTSSSFSLSGAHIATTENGRHPKVVDLTGDGKPDLAYTGTTSNNLRVLRNQHCVQPLLSHSGTQTLCSGQSLTLQATRAVGVVYTWTRNGTPLSATGSSIEITDAGTYAVTISAAADGCSLSSGTVQVVSGTGGGGSTVAMEPIAATCIGGSAILKATAMTGATYVWSGPNGFTTTTSTASHTLTNVQTSAAGSYSVVIKVGECQFTPVAQTLTVNSKPTASITASATAFCAGTSLTLQAPSGFAAYQWKLNGANYTGTGATTASISTGTAGSYTVVITNSNGCSAESAAVAITQTQAPVASFSAPATACLQQAVSFQNSSTYASGHTPVYAWSFGDGKTSSEANPTHTYPAAGTYTVNLTVSYGSGSCSNSSSKTITVVAAPEIELLADGPTAFCPGESVMLRLEGDVASVRWNTGATTPTLTAANSGTYTATVTTSAGCILERSLDISHLETPAISISASARSIKLGETVTLSGVGGLRYAWEASEHITDLYSSTVSVSPNRTTTYTVSGWGENGCAASASITIEVDNSLRISPPKIFVPAVDGTWVVGDIDLYPDLRLSLVNSLGRTIFEAQPYLNSWDGTERGRMLEAGVYYYIFKDAAGKVVKSGSITLLR</sequence>
<gene>
    <name evidence="4" type="primary">colA</name>
    <name evidence="4" type="ORF">ADICEAN_01990</name>
</gene>
<proteinExistence type="predicted"/>
<dbReference type="Proteomes" id="UP000011910">
    <property type="component" value="Unassembled WGS sequence"/>
</dbReference>
<dbReference type="InterPro" id="IPR002909">
    <property type="entry name" value="IPT_dom"/>
</dbReference>
<feature type="signal peptide" evidence="2">
    <location>
        <begin position="1"/>
        <end position="20"/>
    </location>
</feature>